<protein>
    <submittedName>
        <fullName evidence="2">PIN domain-containing protein</fullName>
    </submittedName>
</protein>
<gene>
    <name evidence="2" type="ORF">HY544_03180</name>
</gene>
<name>A0A8T3YNU1_9ARCH</name>
<proteinExistence type="predicted"/>
<sequence>MTKEGKNSLVFDTSAMLKLLKNEAGHESVSTILASAVGRTRCLASILSIHELVWSVGRSDLKATASAVSYFEEVLKFVPQDSKDAVNSANLRLRYRHLGLSSADAFIIQLGIDNAAEIITCDKAWLGVKEAKVRVV</sequence>
<accession>A0A8T3YNU1</accession>
<dbReference type="Gene3D" id="3.40.50.1010">
    <property type="entry name" value="5'-nuclease"/>
    <property type="match status" value="1"/>
</dbReference>
<dbReference type="Proteomes" id="UP000732298">
    <property type="component" value="Unassembled WGS sequence"/>
</dbReference>
<dbReference type="EMBL" id="JACQPB010000034">
    <property type="protein sequence ID" value="MBI4210481.1"/>
    <property type="molecule type" value="Genomic_DNA"/>
</dbReference>
<reference evidence="2" key="1">
    <citation type="submission" date="2020-07" db="EMBL/GenBank/DDBJ databases">
        <title>Huge and variable diversity of episymbiotic CPR bacteria and DPANN archaea in groundwater ecosystems.</title>
        <authorList>
            <person name="He C.Y."/>
            <person name="Keren R."/>
            <person name="Whittaker M."/>
            <person name="Farag I.F."/>
            <person name="Doudna J."/>
            <person name="Cate J.H.D."/>
            <person name="Banfield J.F."/>
        </authorList>
    </citation>
    <scope>NUCLEOTIDE SEQUENCE</scope>
    <source>
        <strain evidence="2">NC_groundwater_1296_Ag_S-0.2um_52_80</strain>
    </source>
</reference>
<dbReference type="InterPro" id="IPR029060">
    <property type="entry name" value="PIN-like_dom_sf"/>
</dbReference>
<feature type="domain" description="PIN" evidence="1">
    <location>
        <begin position="10"/>
        <end position="125"/>
    </location>
</feature>
<organism evidence="2 3">
    <name type="scientific">Candidatus Iainarchaeum sp</name>
    <dbReference type="NCBI Taxonomy" id="3101447"/>
    <lineage>
        <taxon>Archaea</taxon>
        <taxon>Candidatus Iainarchaeota</taxon>
        <taxon>Candidatus Iainarchaeia</taxon>
        <taxon>Candidatus Iainarchaeales</taxon>
        <taxon>Candidatus Iainarchaeaceae</taxon>
        <taxon>Candidatus Iainarchaeum</taxon>
    </lineage>
</organism>
<evidence type="ECO:0000259" key="1">
    <source>
        <dbReference type="Pfam" id="PF01850"/>
    </source>
</evidence>
<dbReference type="Pfam" id="PF01850">
    <property type="entry name" value="PIN"/>
    <property type="match status" value="1"/>
</dbReference>
<comment type="caution">
    <text evidence="2">The sequence shown here is derived from an EMBL/GenBank/DDBJ whole genome shotgun (WGS) entry which is preliminary data.</text>
</comment>
<dbReference type="SUPFAM" id="SSF88723">
    <property type="entry name" value="PIN domain-like"/>
    <property type="match status" value="1"/>
</dbReference>
<evidence type="ECO:0000313" key="2">
    <source>
        <dbReference type="EMBL" id="MBI4210481.1"/>
    </source>
</evidence>
<dbReference type="AlphaFoldDB" id="A0A8T3YNU1"/>
<dbReference type="InterPro" id="IPR002716">
    <property type="entry name" value="PIN_dom"/>
</dbReference>
<evidence type="ECO:0000313" key="3">
    <source>
        <dbReference type="Proteomes" id="UP000732298"/>
    </source>
</evidence>